<keyword evidence="2" id="KW-0732">Signal</keyword>
<organism evidence="3 4">
    <name type="scientific">Brevibacillus fulvus</name>
    <dbReference type="NCBI Taxonomy" id="1125967"/>
    <lineage>
        <taxon>Bacteria</taxon>
        <taxon>Bacillati</taxon>
        <taxon>Bacillota</taxon>
        <taxon>Bacilli</taxon>
        <taxon>Bacillales</taxon>
        <taxon>Paenibacillaceae</taxon>
        <taxon>Brevibacillus</taxon>
    </lineage>
</organism>
<name>A0A939BPH8_9BACL</name>
<dbReference type="AlphaFoldDB" id="A0A939BPH8"/>
<sequence length="241" mass="26662">MSKQKSRWIVGALACALLLAGGCANQNSPAATTTKGNQAAQAQQPDAAAAKPATETVDLSKELVMNPKLEIGKTTYADMIKAYGEPVSKKQVNSLFRYQLLEKGKDAPKLPELMATFKVNPFTGEASEQPYPFYFTTGDNAYLVAAPVYPLREGLAKKMVERTATLEDVKKIYGKPVREIDNAVEYYDFANKISLLVARNPQGNLIAMLTKYDLLYGSKVEDMKQNEEAMRYLMTQAEQKK</sequence>
<keyword evidence="4" id="KW-1185">Reference proteome</keyword>
<reference evidence="3" key="1">
    <citation type="submission" date="2021-01" db="EMBL/GenBank/DDBJ databases">
        <title>Genomic Encyclopedia of Type Strains, Phase IV (KMG-IV): sequencing the most valuable type-strain genomes for metagenomic binning, comparative biology and taxonomic classification.</title>
        <authorList>
            <person name="Goeker M."/>
        </authorList>
    </citation>
    <scope>NUCLEOTIDE SEQUENCE</scope>
    <source>
        <strain evidence="3">DSM 25523</strain>
    </source>
</reference>
<feature type="region of interest" description="Disordered" evidence="1">
    <location>
        <begin position="28"/>
        <end position="49"/>
    </location>
</feature>
<evidence type="ECO:0000256" key="2">
    <source>
        <dbReference type="SAM" id="SignalP"/>
    </source>
</evidence>
<evidence type="ECO:0000256" key="1">
    <source>
        <dbReference type="SAM" id="MobiDB-lite"/>
    </source>
</evidence>
<evidence type="ECO:0000313" key="3">
    <source>
        <dbReference type="EMBL" id="MBM7590490.1"/>
    </source>
</evidence>
<dbReference type="EMBL" id="JAFBEB010000006">
    <property type="protein sequence ID" value="MBM7590490.1"/>
    <property type="molecule type" value="Genomic_DNA"/>
</dbReference>
<evidence type="ECO:0000313" key="4">
    <source>
        <dbReference type="Proteomes" id="UP000717624"/>
    </source>
</evidence>
<accession>A0A939BPH8</accession>
<gene>
    <name evidence="3" type="ORF">JOD01_002094</name>
</gene>
<comment type="caution">
    <text evidence="3">The sequence shown here is derived from an EMBL/GenBank/DDBJ whole genome shotgun (WGS) entry which is preliminary data.</text>
</comment>
<dbReference type="PROSITE" id="PS51257">
    <property type="entry name" value="PROKAR_LIPOPROTEIN"/>
    <property type="match status" value="1"/>
</dbReference>
<protein>
    <recommendedName>
        <fullName evidence="5">Lipoprotein</fullName>
    </recommendedName>
</protein>
<feature type="signal peptide" evidence="2">
    <location>
        <begin position="1"/>
        <end position="26"/>
    </location>
</feature>
<feature type="compositionally biased region" description="Low complexity" evidence="1">
    <location>
        <begin position="38"/>
        <end position="49"/>
    </location>
</feature>
<dbReference type="RefSeq" id="WP_204518236.1">
    <property type="nucleotide sequence ID" value="NZ_BAABIN010000002.1"/>
</dbReference>
<evidence type="ECO:0008006" key="5">
    <source>
        <dbReference type="Google" id="ProtNLM"/>
    </source>
</evidence>
<feature type="compositionally biased region" description="Polar residues" evidence="1">
    <location>
        <begin position="28"/>
        <end position="37"/>
    </location>
</feature>
<proteinExistence type="predicted"/>
<feature type="chain" id="PRO_5039521627" description="Lipoprotein" evidence="2">
    <location>
        <begin position="27"/>
        <end position="241"/>
    </location>
</feature>
<dbReference type="Proteomes" id="UP000717624">
    <property type="component" value="Unassembled WGS sequence"/>
</dbReference>